<organism evidence="1 2">
    <name type="scientific">Parabacteroides distasonis</name>
    <dbReference type="NCBI Taxonomy" id="823"/>
    <lineage>
        <taxon>Bacteria</taxon>
        <taxon>Pseudomonadati</taxon>
        <taxon>Bacteroidota</taxon>
        <taxon>Bacteroidia</taxon>
        <taxon>Bacteroidales</taxon>
        <taxon>Tannerellaceae</taxon>
        <taxon>Parabacteroides</taxon>
    </lineage>
</organism>
<evidence type="ECO:0000313" key="1">
    <source>
        <dbReference type="EMBL" id="OUP16802.1"/>
    </source>
</evidence>
<evidence type="ECO:0008006" key="3">
    <source>
        <dbReference type="Google" id="ProtNLM"/>
    </source>
</evidence>
<proteinExistence type="predicted"/>
<protein>
    <recommendedName>
        <fullName evidence="3">Major capsid protein E</fullName>
    </recommendedName>
</protein>
<comment type="caution">
    <text evidence="1">The sequence shown here is derived from an EMBL/GenBank/DDBJ whole genome shotgun (WGS) entry which is preliminary data.</text>
</comment>
<evidence type="ECO:0000313" key="2">
    <source>
        <dbReference type="Proteomes" id="UP000195950"/>
    </source>
</evidence>
<dbReference type="EMBL" id="NFJX01000014">
    <property type="protein sequence ID" value="OUP16802.1"/>
    <property type="molecule type" value="Genomic_DNA"/>
</dbReference>
<dbReference type="Proteomes" id="UP000195950">
    <property type="component" value="Unassembled WGS sequence"/>
</dbReference>
<gene>
    <name evidence="1" type="ORF">B5F32_14590</name>
</gene>
<accession>A0A1Y4IIV7</accession>
<sequence>MAKQGILDIEKLNRYAKDYDNVLRTLPYFTFQEFAAAMKLNVIEIENEDVIVNARRKAGHTGPYKAGAEIKYPNEIGKLVEMSIKPELTVSRLKDNILNYTEKRILSNAGEKVDHTVKKHPMEKFVVDNHIISHSEDITFSAFFAERNDNVYSPMSSFTGFFPWIDHFKTTKDITMANRNLVRTGTFGSGDGVDDYDRLVNFLRAAHPFLRRKAILYYANEIELICKEAYRQKTKAFARPSTEEFWKAVKDDAKFPGLEPVTHEAYGTGQALILIRPGMLDFGVNTKKATRFVQIRDIFEDPNEVQFWLQAGYGTRFQDIHPKVFQINEFTNEGVDLAGDYVTGAALTVTIESDEAIEAGAAWKVGENGEWMRSGATLLGIPKGEQTVSFKDIAGYTKPADVKVTVADGEDFTASGTYTQS</sequence>
<reference evidence="2" key="1">
    <citation type="submission" date="2017-04" db="EMBL/GenBank/DDBJ databases">
        <title>Function of individual gut microbiota members based on whole genome sequencing of pure cultures obtained from chicken caecum.</title>
        <authorList>
            <person name="Medvecky M."/>
            <person name="Cejkova D."/>
            <person name="Polansky O."/>
            <person name="Karasova D."/>
            <person name="Kubasova T."/>
            <person name="Cizek A."/>
            <person name="Rychlik I."/>
        </authorList>
    </citation>
    <scope>NUCLEOTIDE SEQUENCE [LARGE SCALE GENOMIC DNA]</scope>
    <source>
        <strain evidence="2">An199</strain>
    </source>
</reference>
<dbReference type="RefSeq" id="WP_087345564.1">
    <property type="nucleotide sequence ID" value="NZ_NFJX01000014.1"/>
</dbReference>
<dbReference type="AlphaFoldDB" id="A0A1Y4IIV7"/>
<name>A0A1Y4IIV7_PARDI</name>